<comment type="caution">
    <text evidence="5">The sequence shown here is derived from an EMBL/GenBank/DDBJ whole genome shotgun (WGS) entry which is preliminary data.</text>
</comment>
<keyword evidence="6" id="KW-1185">Reference proteome</keyword>
<evidence type="ECO:0000256" key="1">
    <source>
        <dbReference type="ARBA" id="ARBA00005657"/>
    </source>
</evidence>
<reference evidence="5 6" key="1">
    <citation type="submission" date="2020-09" db="EMBL/GenBank/DDBJ databases">
        <title>De no assembly of potato wild relative species, Solanum commersonii.</title>
        <authorList>
            <person name="Cho K."/>
        </authorList>
    </citation>
    <scope>NUCLEOTIDE SEQUENCE [LARGE SCALE GENOMIC DNA]</scope>
    <source>
        <strain evidence="5">LZ3.2</strain>
        <tissue evidence="5">Leaf</tissue>
    </source>
</reference>
<keyword evidence="3" id="KW-0687">Ribonucleoprotein</keyword>
<accession>A0A9J6B6D7</accession>
<comment type="similarity">
    <text evidence="1">Belongs to the universal ribosomal protein uS12 family.</text>
</comment>
<evidence type="ECO:0000256" key="2">
    <source>
        <dbReference type="ARBA" id="ARBA00022980"/>
    </source>
</evidence>
<dbReference type="OrthoDB" id="1300516at2759"/>
<dbReference type="GO" id="GO:0006412">
    <property type="term" value="P:translation"/>
    <property type="evidence" value="ECO:0007669"/>
    <property type="project" value="InterPro"/>
</dbReference>
<organism evidence="5 6">
    <name type="scientific">Solanum commersonii</name>
    <name type="common">Commerson's wild potato</name>
    <name type="synonym">Commerson's nightshade</name>
    <dbReference type="NCBI Taxonomy" id="4109"/>
    <lineage>
        <taxon>Eukaryota</taxon>
        <taxon>Viridiplantae</taxon>
        <taxon>Streptophyta</taxon>
        <taxon>Embryophyta</taxon>
        <taxon>Tracheophyta</taxon>
        <taxon>Spermatophyta</taxon>
        <taxon>Magnoliopsida</taxon>
        <taxon>eudicotyledons</taxon>
        <taxon>Gunneridae</taxon>
        <taxon>Pentapetalae</taxon>
        <taxon>asterids</taxon>
        <taxon>lamiids</taxon>
        <taxon>Solanales</taxon>
        <taxon>Solanaceae</taxon>
        <taxon>Solanoideae</taxon>
        <taxon>Solaneae</taxon>
        <taxon>Solanum</taxon>
    </lineage>
</organism>
<dbReference type="SUPFAM" id="SSF50249">
    <property type="entry name" value="Nucleic acid-binding proteins"/>
    <property type="match status" value="1"/>
</dbReference>
<dbReference type="Proteomes" id="UP000824120">
    <property type="component" value="Chromosome 1"/>
</dbReference>
<evidence type="ECO:0000256" key="4">
    <source>
        <dbReference type="ARBA" id="ARBA00035433"/>
    </source>
</evidence>
<protein>
    <recommendedName>
        <fullName evidence="4">30S ribosomal protein S12, chloroplastic</fullName>
    </recommendedName>
</protein>
<gene>
    <name evidence="5" type="ORF">H5410_003995</name>
</gene>
<dbReference type="PRINTS" id="PR01034">
    <property type="entry name" value="RIBOSOMALS12"/>
</dbReference>
<dbReference type="InterPro" id="IPR012340">
    <property type="entry name" value="NA-bd_OB-fold"/>
</dbReference>
<dbReference type="Gene3D" id="2.40.50.140">
    <property type="entry name" value="Nucleic acid-binding proteins"/>
    <property type="match status" value="1"/>
</dbReference>
<dbReference type="InterPro" id="IPR005679">
    <property type="entry name" value="Ribosomal_uS12_bac"/>
</dbReference>
<dbReference type="AlphaFoldDB" id="A0A9J6B6D7"/>
<evidence type="ECO:0000313" key="5">
    <source>
        <dbReference type="EMBL" id="KAG5632278.1"/>
    </source>
</evidence>
<evidence type="ECO:0000313" key="6">
    <source>
        <dbReference type="Proteomes" id="UP000824120"/>
    </source>
</evidence>
<dbReference type="GO" id="GO:0015935">
    <property type="term" value="C:small ribosomal subunit"/>
    <property type="evidence" value="ECO:0007669"/>
    <property type="project" value="InterPro"/>
</dbReference>
<dbReference type="Pfam" id="PF00164">
    <property type="entry name" value="Ribosom_S12_S23"/>
    <property type="match status" value="1"/>
</dbReference>
<evidence type="ECO:0000256" key="3">
    <source>
        <dbReference type="ARBA" id="ARBA00023274"/>
    </source>
</evidence>
<dbReference type="EMBL" id="JACXVP010000001">
    <property type="protein sequence ID" value="KAG5632278.1"/>
    <property type="molecule type" value="Genomic_DNA"/>
</dbReference>
<sequence>MPPPRSRIGIHNDTRIHLLESELLSIGKCSMTIAQYFHKVKMLCQEISKLDPKAPIGETRLKRIVIRDLSVNFSTITPKQQTLLYVKLQIRGGRVKDLPSVRYHIVRGTLYAVGLNDRQQGRLKPCHETTKFITSTIEIIFDVTYLT</sequence>
<dbReference type="InterPro" id="IPR006032">
    <property type="entry name" value="Ribosomal_uS12"/>
</dbReference>
<dbReference type="GO" id="GO:0003735">
    <property type="term" value="F:structural constituent of ribosome"/>
    <property type="evidence" value="ECO:0007669"/>
    <property type="project" value="InterPro"/>
</dbReference>
<keyword evidence="2" id="KW-0689">Ribosomal protein</keyword>
<name>A0A9J6B6D7_SOLCO</name>
<proteinExistence type="inferred from homology"/>